<feature type="transmembrane region" description="Helical" evidence="1">
    <location>
        <begin position="18"/>
        <end position="38"/>
    </location>
</feature>
<feature type="transmembrane region" description="Helical" evidence="1">
    <location>
        <begin position="124"/>
        <end position="149"/>
    </location>
</feature>
<dbReference type="Proteomes" id="UP000238153">
    <property type="component" value="Unassembled WGS sequence"/>
</dbReference>
<keyword evidence="1" id="KW-1133">Transmembrane helix</keyword>
<keyword evidence="1" id="KW-0472">Membrane</keyword>
<reference evidence="2 7" key="3">
    <citation type="submission" date="2023-08" db="EMBL/GenBank/DDBJ databases">
        <title>Genomic surveillance of Staphylococcus haemolyticus neonatal outbreak in southern France.</title>
        <authorList>
            <person name="Magnan C."/>
            <person name="Morsli M."/>
            <person name="Thiery B."/>
            <person name="Salipante F."/>
            <person name="Attar J."/>
            <person name="Massimo D.M."/>
            <person name="Ory J."/>
            <person name="Pantel A."/>
            <person name="Lavigne J.-P."/>
        </authorList>
    </citation>
    <scope>NUCLEOTIDE SEQUENCE [LARGE SCALE GENOMIC DNA]</scope>
    <source>
        <strain evidence="2 7">NSH026</strain>
    </source>
</reference>
<feature type="transmembrane region" description="Helical" evidence="1">
    <location>
        <begin position="66"/>
        <end position="85"/>
    </location>
</feature>
<gene>
    <name evidence="3" type="ORF">AL503_012985</name>
    <name evidence="4" type="ORF">CV019_10360</name>
    <name evidence="2" type="ORF">RO950_04225</name>
</gene>
<comment type="caution">
    <text evidence="3">The sequence shown here is derived from an EMBL/GenBank/DDBJ whole genome shotgun (WGS) entry which is preliminary data.</text>
</comment>
<evidence type="ECO:0000313" key="4">
    <source>
        <dbReference type="EMBL" id="PPJ72626.1"/>
    </source>
</evidence>
<accession>A0A2J9WYW3</accession>
<dbReference type="EMBL" id="PGWX01000368">
    <property type="protein sequence ID" value="PPJ72626.1"/>
    <property type="molecule type" value="Genomic_DNA"/>
</dbReference>
<reference evidence="3 5" key="2">
    <citation type="submission" date="2017-12" db="EMBL/GenBank/DDBJ databases">
        <title>FDA dAtabase for Regulatory Grade micrObial Sequences (FDA-ARGOS): Supporting development and validation of Infectious Disease Dx tests.</title>
        <authorList>
            <person name="Hoffmann M."/>
            <person name="Allard M."/>
            <person name="Evans P."/>
            <person name="Brown E."/>
            <person name="Tallon L."/>
            <person name="Sadzewicz L."/>
            <person name="Sengamalay N."/>
            <person name="Ott S."/>
            <person name="Godinez A."/>
            <person name="Nagaraj S."/>
            <person name="Vavikolanu K."/>
            <person name="Aluvathingal J."/>
            <person name="Nadendla S."/>
            <person name="Sichtig H."/>
        </authorList>
    </citation>
    <scope>NUCLEOTIDE SEQUENCE [LARGE SCALE GENOMIC DNA]</scope>
    <source>
        <strain evidence="3 5">FDAARGOS_148</strain>
    </source>
</reference>
<feature type="transmembrane region" description="Helical" evidence="1">
    <location>
        <begin position="92"/>
        <end position="118"/>
    </location>
</feature>
<evidence type="ECO:0000313" key="3">
    <source>
        <dbReference type="EMBL" id="PNN21644.1"/>
    </source>
</evidence>
<evidence type="ECO:0008006" key="8">
    <source>
        <dbReference type="Google" id="ProtNLM"/>
    </source>
</evidence>
<organism evidence="3 5">
    <name type="scientific">Staphylococcus haemolyticus</name>
    <dbReference type="NCBI Taxonomy" id="1283"/>
    <lineage>
        <taxon>Bacteria</taxon>
        <taxon>Bacillati</taxon>
        <taxon>Bacillota</taxon>
        <taxon>Bacilli</taxon>
        <taxon>Bacillales</taxon>
        <taxon>Staphylococcaceae</taxon>
        <taxon>Staphylococcus</taxon>
    </lineage>
</organism>
<proteinExistence type="predicted"/>
<evidence type="ECO:0000313" key="2">
    <source>
        <dbReference type="EMBL" id="MDT4286223.1"/>
    </source>
</evidence>
<reference evidence="4 6" key="1">
    <citation type="submission" date="2017-11" db="EMBL/GenBank/DDBJ databases">
        <authorList>
            <person name="Founou R.C."/>
            <person name="Founou L."/>
            <person name="Allam M."/>
            <person name="Ismail A."/>
            <person name="Essack S.Y."/>
        </authorList>
    </citation>
    <scope>NUCLEOTIDE SEQUENCE [LARGE SCALE GENOMIC DNA]</scope>
    <source>
        <strain evidence="4 6">G811N2B1</strain>
    </source>
</reference>
<evidence type="ECO:0000313" key="6">
    <source>
        <dbReference type="Proteomes" id="UP000238153"/>
    </source>
</evidence>
<sequence length="156" mass="17514">MENQLNQPSQRERNAGKLIGYSSLILCILLIIHNFIALDTLTAKTLLSQAGQKASDSAVANILNSFRYTGIMYILAYLAGVIALWNRHKYLWWFMFAVYVSNVLFTLVNVTMVINAIITAKSVLFIIPIIIVIVGSTVLALYMLVISIIRKSTFNR</sequence>
<dbReference type="Proteomes" id="UP001269271">
    <property type="component" value="Unassembled WGS sequence"/>
</dbReference>
<evidence type="ECO:0000313" key="5">
    <source>
        <dbReference type="Proteomes" id="UP000053523"/>
    </source>
</evidence>
<evidence type="ECO:0000313" key="7">
    <source>
        <dbReference type="Proteomes" id="UP001269271"/>
    </source>
</evidence>
<dbReference type="Proteomes" id="UP000053523">
    <property type="component" value="Unassembled WGS sequence"/>
</dbReference>
<dbReference type="KEGG" id="shh:ShL2_01961"/>
<name>A0A2J9WYW3_STAHA</name>
<protein>
    <recommendedName>
        <fullName evidence="8">DUF2127 domain-containing protein</fullName>
    </recommendedName>
</protein>
<evidence type="ECO:0000256" key="1">
    <source>
        <dbReference type="SAM" id="Phobius"/>
    </source>
</evidence>
<dbReference type="EMBL" id="LORN02000015">
    <property type="protein sequence ID" value="PNN21644.1"/>
    <property type="molecule type" value="Genomic_DNA"/>
</dbReference>
<keyword evidence="7" id="KW-1185">Reference proteome</keyword>
<dbReference type="GeneID" id="93781432"/>
<dbReference type="EMBL" id="JAVSOO010000007">
    <property type="protein sequence ID" value="MDT4286223.1"/>
    <property type="molecule type" value="Genomic_DNA"/>
</dbReference>
<keyword evidence="1" id="KW-0812">Transmembrane</keyword>
<dbReference type="AlphaFoldDB" id="A0A2J9WYW3"/>
<dbReference type="RefSeq" id="WP_016930998.1">
    <property type="nucleotide sequence ID" value="NZ_BKAY01000008.1"/>
</dbReference>